<feature type="region of interest" description="Disordered" evidence="2">
    <location>
        <begin position="28"/>
        <end position="132"/>
    </location>
</feature>
<dbReference type="EMBL" id="CAJNNV010031185">
    <property type="protein sequence ID" value="CAE8634945.1"/>
    <property type="molecule type" value="Genomic_DNA"/>
</dbReference>
<protein>
    <recommendedName>
        <fullName evidence="3">RRM domain-containing protein</fullName>
    </recommendedName>
</protein>
<evidence type="ECO:0000256" key="2">
    <source>
        <dbReference type="SAM" id="MobiDB-lite"/>
    </source>
</evidence>
<dbReference type="AlphaFoldDB" id="A0A813HAL6"/>
<keyword evidence="1" id="KW-0694">RNA-binding</keyword>
<proteinExistence type="predicted"/>
<feature type="compositionally biased region" description="Polar residues" evidence="2">
    <location>
        <begin position="236"/>
        <end position="247"/>
    </location>
</feature>
<dbReference type="InterPro" id="IPR035979">
    <property type="entry name" value="RBD_domain_sf"/>
</dbReference>
<dbReference type="SUPFAM" id="SSF54928">
    <property type="entry name" value="RNA-binding domain, RBD"/>
    <property type="match status" value="1"/>
</dbReference>
<comment type="caution">
    <text evidence="4">The sequence shown here is derived from an EMBL/GenBank/DDBJ whole genome shotgun (WGS) entry which is preliminary data.</text>
</comment>
<evidence type="ECO:0000313" key="4">
    <source>
        <dbReference type="EMBL" id="CAE8634945.1"/>
    </source>
</evidence>
<sequence length="393" mass="45327">MFKLCGSKCLTCISNSNCSRQHCDSFLRPRSSSRQKQLQELLQSEDKHSQRLQHSQYSHSQQQQQQQHPQRLQHPHYRQQQLQHSQHLQQPQRLQRLQHPQHPQYPQHPQHLQQQQQQRKCMQQQSQHEQLKWHEQHEAIDPVVQVQHQSHQQKKLLPWLQLTRPLSFGKHQSDDSEDTVSEPEWPMLQQLSASSGLAGQCPDWESPDPSPRYCQSPVEPSETGSSTSLGFGDASTGPNSQQRQSPLAKTCSDDAAQPPHSQHEDHMTLMIRNIPARFSKAHLLRDFDAHGSSGIDYFFLPVDLQTGKTKGMAFANFRSKAQAKQFQEQWHRTRLPNHGAGKVLDITAARMQGVTANLGQFTDYTLELLCKHDALPVLIDEYGRLRAMPERRK</sequence>
<organism evidence="4 5">
    <name type="scientific">Polarella glacialis</name>
    <name type="common">Dinoflagellate</name>
    <dbReference type="NCBI Taxonomy" id="89957"/>
    <lineage>
        <taxon>Eukaryota</taxon>
        <taxon>Sar</taxon>
        <taxon>Alveolata</taxon>
        <taxon>Dinophyceae</taxon>
        <taxon>Suessiales</taxon>
        <taxon>Suessiaceae</taxon>
        <taxon>Polarella</taxon>
    </lineage>
</organism>
<dbReference type="InterPro" id="IPR000504">
    <property type="entry name" value="RRM_dom"/>
</dbReference>
<dbReference type="Gene3D" id="3.30.70.330">
    <property type="match status" value="1"/>
</dbReference>
<keyword evidence="5" id="KW-1185">Reference proteome</keyword>
<gene>
    <name evidence="4" type="ORF">PGLA1383_LOCUS50555</name>
</gene>
<feature type="compositionally biased region" description="Low complexity" evidence="2">
    <location>
        <begin position="78"/>
        <end position="128"/>
    </location>
</feature>
<evidence type="ECO:0000256" key="1">
    <source>
        <dbReference type="PROSITE-ProRule" id="PRU00176"/>
    </source>
</evidence>
<feature type="compositionally biased region" description="Low complexity" evidence="2">
    <location>
        <begin position="52"/>
        <end position="70"/>
    </location>
</feature>
<feature type="region of interest" description="Disordered" evidence="2">
    <location>
        <begin position="193"/>
        <end position="263"/>
    </location>
</feature>
<dbReference type="Proteomes" id="UP000654075">
    <property type="component" value="Unassembled WGS sequence"/>
</dbReference>
<dbReference type="OMA" id="YANTINL"/>
<reference evidence="4" key="1">
    <citation type="submission" date="2021-02" db="EMBL/GenBank/DDBJ databases">
        <authorList>
            <person name="Dougan E. K."/>
            <person name="Rhodes N."/>
            <person name="Thang M."/>
            <person name="Chan C."/>
        </authorList>
    </citation>
    <scope>NUCLEOTIDE SEQUENCE</scope>
</reference>
<dbReference type="InterPro" id="IPR012677">
    <property type="entry name" value="Nucleotide-bd_a/b_plait_sf"/>
</dbReference>
<feature type="compositionally biased region" description="Polar residues" evidence="2">
    <location>
        <begin position="30"/>
        <end position="42"/>
    </location>
</feature>
<dbReference type="PROSITE" id="PS50102">
    <property type="entry name" value="RRM"/>
    <property type="match status" value="1"/>
</dbReference>
<accession>A0A813HAL6</accession>
<name>A0A813HAL6_POLGL</name>
<evidence type="ECO:0000259" key="3">
    <source>
        <dbReference type="PROSITE" id="PS50102"/>
    </source>
</evidence>
<dbReference type="GO" id="GO:0003723">
    <property type="term" value="F:RNA binding"/>
    <property type="evidence" value="ECO:0007669"/>
    <property type="project" value="UniProtKB-UniRule"/>
</dbReference>
<feature type="domain" description="RRM" evidence="3">
    <location>
        <begin position="267"/>
        <end position="351"/>
    </location>
</feature>
<dbReference type="OrthoDB" id="417481at2759"/>
<dbReference type="InterPro" id="IPR007201">
    <property type="entry name" value="Mei2-like_Rrm_C"/>
</dbReference>
<evidence type="ECO:0000313" key="5">
    <source>
        <dbReference type="Proteomes" id="UP000654075"/>
    </source>
</evidence>
<dbReference type="Pfam" id="PF04059">
    <property type="entry name" value="RRM_2"/>
    <property type="match status" value="1"/>
</dbReference>